<dbReference type="AlphaFoldDB" id="A0A813EZE2"/>
<reference evidence="1" key="1">
    <citation type="submission" date="2021-02" db="EMBL/GenBank/DDBJ databases">
        <authorList>
            <person name="Dougan E. K."/>
            <person name="Rhodes N."/>
            <person name="Thang M."/>
            <person name="Chan C."/>
        </authorList>
    </citation>
    <scope>NUCLEOTIDE SEQUENCE</scope>
</reference>
<accession>A0A813EZE2</accession>
<protein>
    <submittedName>
        <fullName evidence="1">Uncharacterized protein</fullName>
    </submittedName>
</protein>
<gene>
    <name evidence="1" type="ORF">PGLA1383_LOCUS25164</name>
</gene>
<comment type="caution">
    <text evidence="1">The sequence shown here is derived from an EMBL/GenBank/DDBJ whole genome shotgun (WGS) entry which is preliminary data.</text>
</comment>
<organism evidence="1 2">
    <name type="scientific">Polarella glacialis</name>
    <name type="common">Dinoflagellate</name>
    <dbReference type="NCBI Taxonomy" id="89957"/>
    <lineage>
        <taxon>Eukaryota</taxon>
        <taxon>Sar</taxon>
        <taxon>Alveolata</taxon>
        <taxon>Dinophyceae</taxon>
        <taxon>Suessiales</taxon>
        <taxon>Suessiaceae</taxon>
        <taxon>Polarella</taxon>
    </lineage>
</organism>
<dbReference type="EMBL" id="CAJNNV010020872">
    <property type="protein sequence ID" value="CAE8607227.1"/>
    <property type="molecule type" value="Genomic_DNA"/>
</dbReference>
<name>A0A813EZE2_POLGL</name>
<dbReference type="Proteomes" id="UP000654075">
    <property type="component" value="Unassembled WGS sequence"/>
</dbReference>
<sequence length="176" mass="18808">MLAVALGRSARRGAPALSLPLLRSRRLFASGDSKAPDDSKNPLSMLEQMGRETFSRAQEAAETLRSGGNPVQELQTFATSNAQVIAQNVVPLFSAMLILARSPGTPLTPEQQAKLSESLPGPAVDVLKAFIEVIPQDPQVVQLKRIADRLDNIEATLAREKAAEKAAGQPAVEKSE</sequence>
<keyword evidence="2" id="KW-1185">Reference proteome</keyword>
<dbReference type="OrthoDB" id="439037at2759"/>
<evidence type="ECO:0000313" key="1">
    <source>
        <dbReference type="EMBL" id="CAE8607227.1"/>
    </source>
</evidence>
<proteinExistence type="predicted"/>
<evidence type="ECO:0000313" key="2">
    <source>
        <dbReference type="Proteomes" id="UP000654075"/>
    </source>
</evidence>